<protein>
    <recommendedName>
        <fullName evidence="6">Glycerophosphoryl diester phosphodiesterase membrane domain-containing protein</fullName>
    </recommendedName>
</protein>
<evidence type="ECO:0000313" key="4">
    <source>
        <dbReference type="Proteomes" id="UP001207736"/>
    </source>
</evidence>
<gene>
    <name evidence="2" type="ORF">RCZ15_12650</name>
    <name evidence="3" type="ORF">RCZ16_21250</name>
</gene>
<feature type="transmembrane region" description="Helical" evidence="1">
    <location>
        <begin position="240"/>
        <end position="261"/>
    </location>
</feature>
<feature type="transmembrane region" description="Helical" evidence="1">
    <location>
        <begin position="195"/>
        <end position="228"/>
    </location>
</feature>
<dbReference type="AlphaFoldDB" id="A0AAV5ASK1"/>
<accession>A0AAV5ASK1</accession>
<reference evidence="2 5" key="1">
    <citation type="submission" date="2021-11" db="EMBL/GenBank/DDBJ databases">
        <title>Draft genome sequence of Capnocytophaga sp. strain KC07075 isolated from cat oral cavity.</title>
        <authorList>
            <person name="Suzuki M."/>
            <person name="Imaoka K."/>
            <person name="Kimura M."/>
            <person name="Morikawa S."/>
            <person name="Maeda K."/>
        </authorList>
    </citation>
    <scope>NUCLEOTIDE SEQUENCE</scope>
    <source>
        <strain evidence="2">KC07075</strain>
        <strain evidence="3 5">KC07079</strain>
    </source>
</reference>
<keyword evidence="5" id="KW-1185">Reference proteome</keyword>
<evidence type="ECO:0000313" key="3">
    <source>
        <dbReference type="EMBL" id="GJM53809.1"/>
    </source>
</evidence>
<organism evidence="2 4">
    <name type="scientific">Capnocytophaga catalasegens</name>
    <dbReference type="NCBI Taxonomy" id="1004260"/>
    <lineage>
        <taxon>Bacteria</taxon>
        <taxon>Pseudomonadati</taxon>
        <taxon>Bacteroidota</taxon>
        <taxon>Flavobacteriia</taxon>
        <taxon>Flavobacteriales</taxon>
        <taxon>Flavobacteriaceae</taxon>
        <taxon>Capnocytophaga</taxon>
    </lineage>
</organism>
<evidence type="ECO:0000313" key="2">
    <source>
        <dbReference type="EMBL" id="GJM50292.1"/>
    </source>
</evidence>
<feature type="transmembrane region" description="Helical" evidence="1">
    <location>
        <begin position="126"/>
        <end position="150"/>
    </location>
</feature>
<evidence type="ECO:0000313" key="5">
    <source>
        <dbReference type="Proteomes" id="UP001208692"/>
    </source>
</evidence>
<keyword evidence="1" id="KW-1133">Transmembrane helix</keyword>
<dbReference type="EMBL" id="BQKB01000050">
    <property type="protein sequence ID" value="GJM53809.1"/>
    <property type="molecule type" value="Genomic_DNA"/>
</dbReference>
<feature type="transmembrane region" description="Helical" evidence="1">
    <location>
        <begin position="156"/>
        <end position="174"/>
    </location>
</feature>
<keyword evidence="1" id="KW-0472">Membrane</keyword>
<evidence type="ECO:0000256" key="1">
    <source>
        <dbReference type="SAM" id="Phobius"/>
    </source>
</evidence>
<name>A0AAV5ASK1_9FLAO</name>
<comment type="caution">
    <text evidence="2">The sequence shown here is derived from an EMBL/GenBank/DDBJ whole genome shotgun (WGS) entry which is preliminary data.</text>
</comment>
<sequence>MTIFQFYQKREFGTLISDTFNFFKIYFRDFFKNYLIINGAIIFSFIVIVFLLFGTNFSQFIQSLDMGLASAFWTLFIVFILLMFIVLFVSCFPLAYAGVAEENSERNVFSATEIFNKIKPMLGRMFLFGFISIFILTIPMFIIILISYFIPIVGPLLAQGAISVFVGQLMIFYVKDKMGYFEAISKAFDILKEDFWAKIGSTIVMNMISSFIMVIVFIIPILISFFGLLAGIESSLSEGTIIGMGLLGIVWGIAIILVFILSNMNTFLQLMIYYSSHQDKQTYLDLEQIGKNTYE</sequence>
<dbReference type="RefSeq" id="WP_264847647.1">
    <property type="nucleotide sequence ID" value="NZ_BPMA01000065.1"/>
</dbReference>
<keyword evidence="1" id="KW-0812">Transmembrane</keyword>
<dbReference type="Proteomes" id="UP001208692">
    <property type="component" value="Unassembled WGS sequence"/>
</dbReference>
<dbReference type="EMBL" id="BQKA01000024">
    <property type="protein sequence ID" value="GJM50292.1"/>
    <property type="molecule type" value="Genomic_DNA"/>
</dbReference>
<proteinExistence type="predicted"/>
<dbReference type="Proteomes" id="UP001207736">
    <property type="component" value="Unassembled WGS sequence"/>
</dbReference>
<evidence type="ECO:0008006" key="6">
    <source>
        <dbReference type="Google" id="ProtNLM"/>
    </source>
</evidence>
<feature type="transmembrane region" description="Helical" evidence="1">
    <location>
        <begin position="34"/>
        <end position="53"/>
    </location>
</feature>
<feature type="transmembrane region" description="Helical" evidence="1">
    <location>
        <begin position="73"/>
        <end position="96"/>
    </location>
</feature>